<accession>A0ABY8U604</accession>
<organism evidence="2 3">
    <name type="scientific">Tetradesmus obliquus</name>
    <name type="common">Green alga</name>
    <name type="synonym">Acutodesmus obliquus</name>
    <dbReference type="NCBI Taxonomy" id="3088"/>
    <lineage>
        <taxon>Eukaryota</taxon>
        <taxon>Viridiplantae</taxon>
        <taxon>Chlorophyta</taxon>
        <taxon>core chlorophytes</taxon>
        <taxon>Chlorophyceae</taxon>
        <taxon>CS clade</taxon>
        <taxon>Sphaeropleales</taxon>
        <taxon>Scenedesmaceae</taxon>
        <taxon>Tetradesmus</taxon>
    </lineage>
</organism>
<proteinExistence type="predicted"/>
<evidence type="ECO:0000259" key="1">
    <source>
        <dbReference type="Pfam" id="PF13417"/>
    </source>
</evidence>
<keyword evidence="3" id="KW-1185">Reference proteome</keyword>
<reference evidence="2 3" key="1">
    <citation type="submission" date="2023-05" db="EMBL/GenBank/DDBJ databases">
        <title>A 100% complete, gapless, phased diploid assembly of the Scenedesmus obliquus UTEX 3031 genome.</title>
        <authorList>
            <person name="Biondi T.C."/>
            <person name="Hanschen E.R."/>
            <person name="Kwon T."/>
            <person name="Eng W."/>
            <person name="Kruse C.P.S."/>
            <person name="Koehler S.I."/>
            <person name="Kunde Y."/>
            <person name="Gleasner C.D."/>
            <person name="You Mak K.T."/>
            <person name="Polle J."/>
            <person name="Hovde B.T."/>
            <person name="Starkenburg S.R."/>
        </authorList>
    </citation>
    <scope>NUCLEOTIDE SEQUENCE [LARGE SCALE GENOMIC DNA]</scope>
    <source>
        <strain evidence="2 3">DOE0152z</strain>
    </source>
</reference>
<protein>
    <recommendedName>
        <fullName evidence="1">GST N-terminal domain-containing protein</fullName>
    </recommendedName>
</protein>
<dbReference type="SUPFAM" id="SSF52833">
    <property type="entry name" value="Thioredoxin-like"/>
    <property type="match status" value="1"/>
</dbReference>
<dbReference type="Pfam" id="PF13417">
    <property type="entry name" value="GST_N_3"/>
    <property type="match status" value="1"/>
</dbReference>
<dbReference type="EMBL" id="CP126215">
    <property type="protein sequence ID" value="WIA16903.1"/>
    <property type="molecule type" value="Genomic_DNA"/>
</dbReference>
<dbReference type="InterPro" id="IPR004045">
    <property type="entry name" value="Glutathione_S-Trfase_N"/>
</dbReference>
<dbReference type="Gene3D" id="3.40.30.10">
    <property type="entry name" value="Glutaredoxin"/>
    <property type="match status" value="1"/>
</dbReference>
<dbReference type="InterPro" id="IPR036249">
    <property type="entry name" value="Thioredoxin-like_sf"/>
</dbReference>
<name>A0ABY8U604_TETOB</name>
<evidence type="ECO:0000313" key="2">
    <source>
        <dbReference type="EMBL" id="WIA16903.1"/>
    </source>
</evidence>
<dbReference type="Proteomes" id="UP001244341">
    <property type="component" value="Chromosome 8b"/>
</dbReference>
<gene>
    <name evidence="2" type="ORF">OEZ85_013830</name>
</gene>
<sequence length="122" mass="13005">MAQAQQQQQARQQQAQQGIELLLYDDPHSEYTAKVKVALHHKGLAFKTVLAKPCGGGSLDPEFLARAPLGKIPALVVRNITAAAAAAAAGEDQLAGPPAEPEEARLISCFHDLYLEPALLAR</sequence>
<evidence type="ECO:0000313" key="3">
    <source>
        <dbReference type="Proteomes" id="UP001244341"/>
    </source>
</evidence>
<feature type="domain" description="GST N-terminal" evidence="1">
    <location>
        <begin position="23"/>
        <end position="76"/>
    </location>
</feature>